<reference evidence="3 5" key="2">
    <citation type="journal article" date="2018" name="Plant J.">
        <title>The Physcomitrella patens chromosome-scale assembly reveals moss genome structure and evolution.</title>
        <authorList>
            <person name="Lang D."/>
            <person name="Ullrich K.K."/>
            <person name="Murat F."/>
            <person name="Fuchs J."/>
            <person name="Jenkins J."/>
            <person name="Haas F.B."/>
            <person name="Piednoel M."/>
            <person name="Gundlach H."/>
            <person name="Van Bel M."/>
            <person name="Meyberg R."/>
            <person name="Vives C."/>
            <person name="Morata J."/>
            <person name="Symeonidi A."/>
            <person name="Hiss M."/>
            <person name="Muchero W."/>
            <person name="Kamisugi Y."/>
            <person name="Saleh O."/>
            <person name="Blanc G."/>
            <person name="Decker E.L."/>
            <person name="van Gessel N."/>
            <person name="Grimwood J."/>
            <person name="Hayes R.D."/>
            <person name="Graham S.W."/>
            <person name="Gunter L.E."/>
            <person name="McDaniel S.F."/>
            <person name="Hoernstein S.N.W."/>
            <person name="Larsson A."/>
            <person name="Li F.W."/>
            <person name="Perroud P.F."/>
            <person name="Phillips J."/>
            <person name="Ranjan P."/>
            <person name="Rokshar D.S."/>
            <person name="Rothfels C.J."/>
            <person name="Schneider L."/>
            <person name="Shu S."/>
            <person name="Stevenson D.W."/>
            <person name="Thummler F."/>
            <person name="Tillich M."/>
            <person name="Villarreal Aguilar J.C."/>
            <person name="Widiez T."/>
            <person name="Wong G.K."/>
            <person name="Wymore A."/>
            <person name="Zhang Y."/>
            <person name="Zimmer A.D."/>
            <person name="Quatrano R.S."/>
            <person name="Mayer K.F.X."/>
            <person name="Goodstein D."/>
            <person name="Casacuberta J.M."/>
            <person name="Vandepoele K."/>
            <person name="Reski R."/>
            <person name="Cuming A.C."/>
            <person name="Tuskan G.A."/>
            <person name="Maumus F."/>
            <person name="Salse J."/>
            <person name="Schmutz J."/>
            <person name="Rensing S.A."/>
        </authorList>
    </citation>
    <scope>NUCLEOTIDE SEQUENCE [LARGE SCALE GENOMIC DNA]</scope>
    <source>
        <strain evidence="4 5">cv. Gransden 2004</strain>
    </source>
</reference>
<organism evidence="3">
    <name type="scientific">Physcomitrium patens</name>
    <name type="common">Spreading-leaved earth moss</name>
    <name type="synonym">Physcomitrella patens</name>
    <dbReference type="NCBI Taxonomy" id="3218"/>
    <lineage>
        <taxon>Eukaryota</taxon>
        <taxon>Viridiplantae</taxon>
        <taxon>Streptophyta</taxon>
        <taxon>Embryophyta</taxon>
        <taxon>Bryophyta</taxon>
        <taxon>Bryophytina</taxon>
        <taxon>Bryopsida</taxon>
        <taxon>Funariidae</taxon>
        <taxon>Funariales</taxon>
        <taxon>Funariaceae</taxon>
        <taxon>Physcomitrium</taxon>
    </lineage>
</organism>
<dbReference type="OrthoDB" id="1938262at2759"/>
<dbReference type="STRING" id="3218.A0A2K1JK82"/>
<sequence>MAEKKVTCDKNAYAELFKQVSFAKKRGYTDLLEFLSILALDGVQRVWFDALCINQKSGDEKNREIARMGEYYARCAGCYVWCHGMGGGFRLWAQADPPRYYTLPRWFSRVWTLQEFVLPNKLVFVVGMDMEGCTAMFAHKAYCRSSGLSWQPAELMDTLVETKFVSRYESLRQVNSRELFPCPHCRHQQKGHVYFVEREKYFELMDRSSHKSIEAGRLPPTFWTEFKSPLYRLRTILSCNEELRSLQRAALVVREISMRDCAEQHDEDRLLSILGLLQVEGKVQLRTGRGLEEQIFDVARSLLNSSPSHEHQQLLLLLCFAQYHGSPVTSMSWAPTFSRQKLLGDMRLQSFPMFHNFTSIAQVGGLGKPGLVLRCPFLRAKAVPFAEHRQNCSTCLQCRQAGRNHLMNHFILEIQNRPHYSVLLWAVSDEDHEGELCFLSVTSPTFIMSIKSDTSVERLRTMSFHVYLLLLAQDQVPGFSQPYGLFLVCIGKDKANLHKVGVFMCGPGWDPEAMEEPGAYDTPEAQSEVSTSEGEEKEEEEEEEGPFNNEELEDFQSSQAIPWKDEFPAILPDNEEFDSDDEADDNKEGDTEEEEEEQEEDEEDEEDGKGDEIVDAVYANISSWEQDVLCMDRDRFIVGGFGAIVPLNVLTSDKVNEGFLVAS</sequence>
<gene>
    <name evidence="4" type="primary">LOC112290156</name>
    <name evidence="3" type="ORF">PHYPA_016813</name>
</gene>
<dbReference type="GeneID" id="112290156"/>
<protein>
    <recommendedName>
        <fullName evidence="2">Heterokaryon incompatibility domain-containing protein</fullName>
    </recommendedName>
</protein>
<name>A0A2K1JK82_PHYPA</name>
<reference evidence="4" key="3">
    <citation type="submission" date="2020-12" db="UniProtKB">
        <authorList>
            <consortium name="EnsemblPlants"/>
        </authorList>
    </citation>
    <scope>IDENTIFICATION</scope>
</reference>
<evidence type="ECO:0000313" key="5">
    <source>
        <dbReference type="Proteomes" id="UP000006727"/>
    </source>
</evidence>
<dbReference type="RefSeq" id="XP_024391920.1">
    <property type="nucleotide sequence ID" value="XM_024536152.2"/>
</dbReference>
<feature type="domain" description="Heterokaryon incompatibility" evidence="2">
    <location>
        <begin position="33"/>
        <end position="84"/>
    </location>
</feature>
<evidence type="ECO:0000313" key="4">
    <source>
        <dbReference type="EnsemblPlants" id="PAC:32931452.CDS.1"/>
    </source>
</evidence>
<feature type="compositionally biased region" description="Acidic residues" evidence="1">
    <location>
        <begin position="573"/>
        <end position="609"/>
    </location>
</feature>
<dbReference type="PANTHER" id="PTHR24148:SF64">
    <property type="entry name" value="HETEROKARYON INCOMPATIBILITY DOMAIN-CONTAINING PROTEIN"/>
    <property type="match status" value="1"/>
</dbReference>
<feature type="region of interest" description="Disordered" evidence="1">
    <location>
        <begin position="513"/>
        <end position="553"/>
    </location>
</feature>
<dbReference type="Gramene" id="Pp3c13_970V3.1">
    <property type="protein sequence ID" value="PAC:32931452.CDS.1"/>
    <property type="gene ID" value="Pp3c13_970"/>
</dbReference>
<dbReference type="Pfam" id="PF06985">
    <property type="entry name" value="HET"/>
    <property type="match status" value="1"/>
</dbReference>
<evidence type="ECO:0000256" key="1">
    <source>
        <dbReference type="SAM" id="MobiDB-lite"/>
    </source>
</evidence>
<feature type="compositionally biased region" description="Acidic residues" evidence="1">
    <location>
        <begin position="533"/>
        <end position="553"/>
    </location>
</feature>
<dbReference type="EnsemblPlants" id="Pp3c13_970V3.1">
    <property type="protein sequence ID" value="PAC:32931452.CDS.1"/>
    <property type="gene ID" value="Pp3c13_970"/>
</dbReference>
<dbReference type="KEGG" id="ppp:112290156"/>
<proteinExistence type="predicted"/>
<dbReference type="AlphaFoldDB" id="A0A2K1JK82"/>
<dbReference type="InterPro" id="IPR010730">
    <property type="entry name" value="HET"/>
</dbReference>
<reference evidence="3 5" key="1">
    <citation type="journal article" date="2008" name="Science">
        <title>The Physcomitrella genome reveals evolutionary insights into the conquest of land by plants.</title>
        <authorList>
            <person name="Rensing S."/>
            <person name="Lang D."/>
            <person name="Zimmer A."/>
            <person name="Terry A."/>
            <person name="Salamov A."/>
            <person name="Shapiro H."/>
            <person name="Nishiyama T."/>
            <person name="Perroud P.-F."/>
            <person name="Lindquist E."/>
            <person name="Kamisugi Y."/>
            <person name="Tanahashi T."/>
            <person name="Sakakibara K."/>
            <person name="Fujita T."/>
            <person name="Oishi K."/>
            <person name="Shin-I T."/>
            <person name="Kuroki Y."/>
            <person name="Toyoda A."/>
            <person name="Suzuki Y."/>
            <person name="Hashimoto A."/>
            <person name="Yamaguchi K."/>
            <person name="Sugano A."/>
            <person name="Kohara Y."/>
            <person name="Fujiyama A."/>
            <person name="Anterola A."/>
            <person name="Aoki S."/>
            <person name="Ashton N."/>
            <person name="Barbazuk W.B."/>
            <person name="Barker E."/>
            <person name="Bennetzen J."/>
            <person name="Bezanilla M."/>
            <person name="Blankenship R."/>
            <person name="Cho S.H."/>
            <person name="Dutcher S."/>
            <person name="Estelle M."/>
            <person name="Fawcett J.A."/>
            <person name="Gundlach H."/>
            <person name="Hanada K."/>
            <person name="Heyl A."/>
            <person name="Hicks K.A."/>
            <person name="Hugh J."/>
            <person name="Lohr M."/>
            <person name="Mayer K."/>
            <person name="Melkozernov A."/>
            <person name="Murata T."/>
            <person name="Nelson D."/>
            <person name="Pils B."/>
            <person name="Prigge M."/>
            <person name="Reiss B."/>
            <person name="Renner T."/>
            <person name="Rombauts S."/>
            <person name="Rushton P."/>
            <person name="Sanderfoot A."/>
            <person name="Schween G."/>
            <person name="Shiu S.-H."/>
            <person name="Stueber K."/>
            <person name="Theodoulou F.L."/>
            <person name="Tu H."/>
            <person name="Van de Peer Y."/>
            <person name="Verrier P.J."/>
            <person name="Waters E."/>
            <person name="Wood A."/>
            <person name="Yang L."/>
            <person name="Cove D."/>
            <person name="Cuming A."/>
            <person name="Hasebe M."/>
            <person name="Lucas S."/>
            <person name="Mishler D.B."/>
            <person name="Reski R."/>
            <person name="Grigoriev I."/>
            <person name="Quatrano R.S."/>
            <person name="Boore J.L."/>
        </authorList>
    </citation>
    <scope>NUCLEOTIDE SEQUENCE [LARGE SCALE GENOMIC DNA]</scope>
    <source>
        <strain evidence="4 5">cv. Gransden 2004</strain>
    </source>
</reference>
<dbReference type="PaxDb" id="3218-PP1S176_82V6.1"/>
<evidence type="ECO:0000313" key="3">
    <source>
        <dbReference type="EMBL" id="PNR41984.1"/>
    </source>
</evidence>
<feature type="region of interest" description="Disordered" evidence="1">
    <location>
        <begin position="571"/>
        <end position="611"/>
    </location>
</feature>
<dbReference type="Proteomes" id="UP000006727">
    <property type="component" value="Chromosome 13"/>
</dbReference>
<dbReference type="InterPro" id="IPR052895">
    <property type="entry name" value="HetReg/Transcr_Mod"/>
</dbReference>
<dbReference type="PANTHER" id="PTHR24148">
    <property type="entry name" value="ANKYRIN REPEAT DOMAIN-CONTAINING PROTEIN 39 HOMOLOG-RELATED"/>
    <property type="match status" value="1"/>
</dbReference>
<keyword evidence="5" id="KW-1185">Reference proteome</keyword>
<evidence type="ECO:0000259" key="2">
    <source>
        <dbReference type="Pfam" id="PF06985"/>
    </source>
</evidence>
<dbReference type="EMBL" id="ABEU02000013">
    <property type="protein sequence ID" value="PNR41984.1"/>
    <property type="molecule type" value="Genomic_DNA"/>
</dbReference>
<accession>A0A2K1JK82</accession>